<keyword evidence="5 9" id="KW-0064">Aspartyl protease</keyword>
<dbReference type="AlphaFoldDB" id="A0A921LDD8"/>
<feature type="transmembrane region" description="Helical" evidence="9">
    <location>
        <begin position="65"/>
        <end position="83"/>
    </location>
</feature>
<name>A0A921LDD8_9BACT</name>
<dbReference type="NCBIfam" id="NF011369">
    <property type="entry name" value="PRK14788.1"/>
    <property type="match status" value="1"/>
</dbReference>
<feature type="transmembrane region" description="Helical" evidence="9">
    <location>
        <begin position="170"/>
        <end position="195"/>
    </location>
</feature>
<dbReference type="GO" id="GO:0006508">
    <property type="term" value="P:proteolysis"/>
    <property type="evidence" value="ECO:0007669"/>
    <property type="project" value="UniProtKB-KW"/>
</dbReference>
<comment type="pathway">
    <text evidence="9">Protein modification; lipoprotein biosynthesis (signal peptide cleavage).</text>
</comment>
<comment type="catalytic activity">
    <reaction evidence="9">
        <text>Release of signal peptides from bacterial membrane prolipoproteins. Hydrolyzes -Xaa-Yaa-Zaa-|-(S,diacylglyceryl)Cys-, in which Xaa is hydrophobic (preferably Leu), and Yaa (Ala or Ser) and Zaa (Gly or Ala) have small, neutral side chains.</text>
        <dbReference type="EC" id="3.4.23.36"/>
    </reaction>
</comment>
<dbReference type="GO" id="GO:0005886">
    <property type="term" value="C:plasma membrane"/>
    <property type="evidence" value="ECO:0007669"/>
    <property type="project" value="UniProtKB-SubCell"/>
</dbReference>
<dbReference type="PANTHER" id="PTHR33695">
    <property type="entry name" value="LIPOPROTEIN SIGNAL PEPTIDASE"/>
    <property type="match status" value="1"/>
</dbReference>
<keyword evidence="3 9" id="KW-0645">Protease</keyword>
<dbReference type="Pfam" id="PF01252">
    <property type="entry name" value="Peptidase_A8"/>
    <property type="match status" value="1"/>
</dbReference>
<keyword evidence="8 9" id="KW-0472">Membrane</keyword>
<evidence type="ECO:0000256" key="3">
    <source>
        <dbReference type="ARBA" id="ARBA00022670"/>
    </source>
</evidence>
<dbReference type="InterPro" id="IPR001872">
    <property type="entry name" value="Peptidase_A8"/>
</dbReference>
<organism evidence="11 12">
    <name type="scientific">Mediterranea massiliensis</name>
    <dbReference type="NCBI Taxonomy" id="1841865"/>
    <lineage>
        <taxon>Bacteria</taxon>
        <taxon>Pseudomonadati</taxon>
        <taxon>Bacteroidota</taxon>
        <taxon>Bacteroidia</taxon>
        <taxon>Bacteroidales</taxon>
        <taxon>Bacteroidaceae</taxon>
        <taxon>Mediterranea</taxon>
    </lineage>
</organism>
<evidence type="ECO:0000256" key="1">
    <source>
        <dbReference type="ARBA" id="ARBA00006139"/>
    </source>
</evidence>
<evidence type="ECO:0000256" key="4">
    <source>
        <dbReference type="ARBA" id="ARBA00022692"/>
    </source>
</evidence>
<proteinExistence type="inferred from homology"/>
<keyword evidence="7 9" id="KW-1133">Transmembrane helix</keyword>
<keyword evidence="4 9" id="KW-0812">Transmembrane</keyword>
<evidence type="ECO:0000256" key="7">
    <source>
        <dbReference type="ARBA" id="ARBA00022989"/>
    </source>
</evidence>
<dbReference type="GO" id="GO:0004190">
    <property type="term" value="F:aspartic-type endopeptidase activity"/>
    <property type="evidence" value="ECO:0007669"/>
    <property type="project" value="UniProtKB-UniRule"/>
</dbReference>
<comment type="caution">
    <text evidence="11">The sequence shown here is derived from an EMBL/GenBank/DDBJ whole genome shotgun (WGS) entry which is preliminary data.</text>
</comment>
<comment type="function">
    <text evidence="9">This protein specifically catalyzes the removal of signal peptides from prolipoproteins.</text>
</comment>
<keyword evidence="11" id="KW-0449">Lipoprotein</keyword>
<feature type="transmembrane region" description="Helical" evidence="9">
    <location>
        <begin position="95"/>
        <end position="118"/>
    </location>
</feature>
<sequence>MDKKYNRFWLAVGIIVLTLFLDQLIKIEVKTHMYYGQNIRITDWFYIAFIENNGMAFGMQVMPKAVQTLMRLVFSGVILWYIWRLAKARFKMGYIVCIALIFAGAVGNVIDSIFYGAIFSESTRMSVATFVPAGQGYADWLYGRVVDLFYFPLFEFNWPSWMPFVGGEHFIFFSPVFNLADAAISCGTIAVLLFYSHTFGESFALFKKKD</sequence>
<evidence type="ECO:0000256" key="10">
    <source>
        <dbReference type="RuleBase" id="RU004181"/>
    </source>
</evidence>
<evidence type="ECO:0000256" key="6">
    <source>
        <dbReference type="ARBA" id="ARBA00022801"/>
    </source>
</evidence>
<protein>
    <recommendedName>
        <fullName evidence="9">Lipoprotein signal peptidase</fullName>
        <ecNumber evidence="9">3.4.23.36</ecNumber>
    </recommendedName>
    <alternativeName>
        <fullName evidence="9">Prolipoprotein signal peptidase</fullName>
    </alternativeName>
    <alternativeName>
        <fullName evidence="9">Signal peptidase II</fullName>
        <shortName evidence="9">SPase II</shortName>
    </alternativeName>
</protein>
<gene>
    <name evidence="9" type="primary">lspA</name>
    <name evidence="11" type="ORF">K8W02_03720</name>
</gene>
<comment type="subcellular location">
    <subcellularLocation>
        <location evidence="9">Cell membrane</location>
        <topology evidence="9">Multi-pass membrane protein</topology>
    </subcellularLocation>
</comment>
<keyword evidence="6 9" id="KW-0378">Hydrolase</keyword>
<dbReference type="PANTHER" id="PTHR33695:SF1">
    <property type="entry name" value="LIPOPROTEIN SIGNAL PEPTIDASE"/>
    <property type="match status" value="1"/>
</dbReference>
<dbReference type="EMBL" id="DYVX01000031">
    <property type="protein sequence ID" value="HJF91482.1"/>
    <property type="molecule type" value="Genomic_DNA"/>
</dbReference>
<evidence type="ECO:0000313" key="11">
    <source>
        <dbReference type="EMBL" id="HJF91482.1"/>
    </source>
</evidence>
<feature type="transmembrane region" description="Helical" evidence="9">
    <location>
        <begin position="7"/>
        <end position="25"/>
    </location>
</feature>
<reference evidence="11" key="1">
    <citation type="journal article" date="2021" name="PeerJ">
        <title>Extensive microbial diversity within the chicken gut microbiome revealed by metagenomics and culture.</title>
        <authorList>
            <person name="Gilroy R."/>
            <person name="Ravi A."/>
            <person name="Getino M."/>
            <person name="Pursley I."/>
            <person name="Horton D.L."/>
            <person name="Alikhan N.F."/>
            <person name="Baker D."/>
            <person name="Gharbi K."/>
            <person name="Hall N."/>
            <person name="Watson M."/>
            <person name="Adriaenssens E.M."/>
            <person name="Foster-Nyarko E."/>
            <person name="Jarju S."/>
            <person name="Secka A."/>
            <person name="Antonio M."/>
            <person name="Oren A."/>
            <person name="Chaudhuri R.R."/>
            <person name="La Ragione R."/>
            <person name="Hildebrand F."/>
            <person name="Pallen M.J."/>
        </authorList>
    </citation>
    <scope>NUCLEOTIDE SEQUENCE</scope>
    <source>
        <strain evidence="11">CHK55-1828</strain>
    </source>
</reference>
<evidence type="ECO:0000256" key="9">
    <source>
        <dbReference type="HAMAP-Rule" id="MF_00161"/>
    </source>
</evidence>
<dbReference type="PRINTS" id="PR00781">
    <property type="entry name" value="LIPOSIGPTASE"/>
</dbReference>
<dbReference type="EC" id="3.4.23.36" evidence="9"/>
<comment type="similarity">
    <text evidence="1 9 10">Belongs to the peptidase A8 family.</text>
</comment>
<accession>A0A921LDD8</accession>
<keyword evidence="2 9" id="KW-1003">Cell membrane</keyword>
<dbReference type="Proteomes" id="UP000717835">
    <property type="component" value="Unassembled WGS sequence"/>
</dbReference>
<dbReference type="HAMAP" id="MF_00161">
    <property type="entry name" value="LspA"/>
    <property type="match status" value="1"/>
</dbReference>
<feature type="active site" evidence="9">
    <location>
        <position position="147"/>
    </location>
</feature>
<evidence type="ECO:0000256" key="2">
    <source>
        <dbReference type="ARBA" id="ARBA00022475"/>
    </source>
</evidence>
<dbReference type="RefSeq" id="WP_276826724.1">
    <property type="nucleotide sequence ID" value="NZ_DYVX01000031.1"/>
</dbReference>
<feature type="active site" evidence="9">
    <location>
        <position position="181"/>
    </location>
</feature>
<evidence type="ECO:0000313" key="12">
    <source>
        <dbReference type="Proteomes" id="UP000717835"/>
    </source>
</evidence>
<reference evidence="11" key="2">
    <citation type="submission" date="2021-09" db="EMBL/GenBank/DDBJ databases">
        <authorList>
            <person name="Gilroy R."/>
        </authorList>
    </citation>
    <scope>NUCLEOTIDE SEQUENCE</scope>
    <source>
        <strain evidence="11">CHK55-1828</strain>
    </source>
</reference>
<evidence type="ECO:0000256" key="8">
    <source>
        <dbReference type="ARBA" id="ARBA00023136"/>
    </source>
</evidence>
<evidence type="ECO:0000256" key="5">
    <source>
        <dbReference type="ARBA" id="ARBA00022750"/>
    </source>
</evidence>